<evidence type="ECO:0008006" key="4">
    <source>
        <dbReference type="Google" id="ProtNLM"/>
    </source>
</evidence>
<dbReference type="RefSeq" id="WP_090649816.1">
    <property type="nucleotide sequence ID" value="NZ_CBCRYE010000005.1"/>
</dbReference>
<dbReference type="EMBL" id="FMTS01000006">
    <property type="protein sequence ID" value="SCW74799.1"/>
    <property type="molecule type" value="Genomic_DNA"/>
</dbReference>
<dbReference type="Gene3D" id="2.60.40.1890">
    <property type="entry name" value="PCu(A)C copper chaperone"/>
    <property type="match status" value="1"/>
</dbReference>
<reference evidence="3" key="1">
    <citation type="submission" date="2016-10" db="EMBL/GenBank/DDBJ databases">
        <authorList>
            <person name="Varghese N."/>
            <person name="Submissions S."/>
        </authorList>
    </citation>
    <scope>NUCLEOTIDE SEQUENCE [LARGE SCALE GENOMIC DNA]</scope>
    <source>
        <strain evidence="3">CGMCC 1.3431</strain>
    </source>
</reference>
<dbReference type="PANTHER" id="PTHR36302">
    <property type="entry name" value="BLR7088 PROTEIN"/>
    <property type="match status" value="1"/>
</dbReference>
<dbReference type="SUPFAM" id="SSF110087">
    <property type="entry name" value="DR1885-like metal-binding protein"/>
    <property type="match status" value="1"/>
</dbReference>
<accession>A0A1G4T2P1</accession>
<name>A0A1G4T2P1_9CAUL</name>
<gene>
    <name evidence="2" type="ORF">SAMN02927928_3084</name>
</gene>
<dbReference type="AlphaFoldDB" id="A0A1G4T2P1"/>
<dbReference type="Pfam" id="PF04314">
    <property type="entry name" value="PCuAC"/>
    <property type="match status" value="1"/>
</dbReference>
<dbReference type="STRING" id="260084.SAMN02927928_3084"/>
<protein>
    <recommendedName>
        <fullName evidence="4">Copper(I)-binding protein</fullName>
    </recommendedName>
</protein>
<evidence type="ECO:0000313" key="3">
    <source>
        <dbReference type="Proteomes" id="UP000199150"/>
    </source>
</evidence>
<evidence type="ECO:0000313" key="2">
    <source>
        <dbReference type="EMBL" id="SCW74799.1"/>
    </source>
</evidence>
<sequence>MRTLLVLGLVCLTLPFTLSACEKVEQRTTTISSSSDASGVVTQSSLSMTNYAMRAALGNNPNTAAYVTITNKGNTDDRLISAACECATTTTLHTMKMNGSTMEMAEAKDGFVIRSGDTLVFAPGGNHIMLENLTHRPVEGETVNVTLVFEKAGPVTLPMLVSNTPLAKAGTSGGMDHGDMKM</sequence>
<keyword evidence="3" id="KW-1185">Reference proteome</keyword>
<evidence type="ECO:0000256" key="1">
    <source>
        <dbReference type="SAM" id="SignalP"/>
    </source>
</evidence>
<keyword evidence="1" id="KW-0732">Signal</keyword>
<dbReference type="PROSITE" id="PS51257">
    <property type="entry name" value="PROKAR_LIPOPROTEIN"/>
    <property type="match status" value="1"/>
</dbReference>
<feature type="signal peptide" evidence="1">
    <location>
        <begin position="1"/>
        <end position="20"/>
    </location>
</feature>
<dbReference type="InterPro" id="IPR007410">
    <property type="entry name" value="LpqE-like"/>
</dbReference>
<dbReference type="InterPro" id="IPR058248">
    <property type="entry name" value="Lxx211020-like"/>
</dbReference>
<organism evidence="2 3">
    <name type="scientific">Asticcacaulis taihuensis</name>
    <dbReference type="NCBI Taxonomy" id="260084"/>
    <lineage>
        <taxon>Bacteria</taxon>
        <taxon>Pseudomonadati</taxon>
        <taxon>Pseudomonadota</taxon>
        <taxon>Alphaproteobacteria</taxon>
        <taxon>Caulobacterales</taxon>
        <taxon>Caulobacteraceae</taxon>
        <taxon>Asticcacaulis</taxon>
    </lineage>
</organism>
<dbReference type="PANTHER" id="PTHR36302:SF1">
    <property type="entry name" value="COPPER CHAPERONE PCU(A)C"/>
    <property type="match status" value="1"/>
</dbReference>
<proteinExistence type="predicted"/>
<dbReference type="InterPro" id="IPR036182">
    <property type="entry name" value="PCuAC_sf"/>
</dbReference>
<dbReference type="OrthoDB" id="9796962at2"/>
<feature type="chain" id="PRO_5011556807" description="Copper(I)-binding protein" evidence="1">
    <location>
        <begin position="21"/>
        <end position="182"/>
    </location>
</feature>
<dbReference type="Proteomes" id="UP000199150">
    <property type="component" value="Unassembled WGS sequence"/>
</dbReference>